<keyword evidence="2" id="KW-0067">ATP-binding</keyword>
<organism evidence="2 3">
    <name type="scientific">Pseudonocardia spirodelae</name>
    <dbReference type="NCBI Taxonomy" id="3133431"/>
    <lineage>
        <taxon>Bacteria</taxon>
        <taxon>Bacillati</taxon>
        <taxon>Actinomycetota</taxon>
        <taxon>Actinomycetes</taxon>
        <taxon>Pseudonocardiales</taxon>
        <taxon>Pseudonocardiaceae</taxon>
        <taxon>Pseudonocardia</taxon>
    </lineage>
</organism>
<proteinExistence type="predicted"/>
<dbReference type="EMBL" id="JBBJUP010000001">
    <property type="protein sequence ID" value="MEJ8277449.1"/>
    <property type="molecule type" value="Genomic_DNA"/>
</dbReference>
<dbReference type="SUPFAM" id="SSF46785">
    <property type="entry name" value="Winged helix' DNA-binding domain"/>
    <property type="match status" value="1"/>
</dbReference>
<evidence type="ECO:0000259" key="1">
    <source>
        <dbReference type="Pfam" id="PF04326"/>
    </source>
</evidence>
<keyword evidence="3" id="KW-1185">Reference proteome</keyword>
<dbReference type="PANTHER" id="PTHR30595">
    <property type="entry name" value="GLPR-RELATED TRANSCRIPTIONAL REPRESSOR"/>
    <property type="match status" value="1"/>
</dbReference>
<dbReference type="InterPro" id="IPR038475">
    <property type="entry name" value="RecG_C_sf"/>
</dbReference>
<dbReference type="InterPro" id="IPR007421">
    <property type="entry name" value="Schlafen_AlbA_2_dom"/>
</dbReference>
<evidence type="ECO:0000313" key="3">
    <source>
        <dbReference type="Proteomes" id="UP001364211"/>
    </source>
</evidence>
<sequence length="574" mass="61540">MALLARLRRLGMEPSDVEVKSARGGLSSSVVETISAFANGTGGTLLLGIDESDDFAPAEGFDAPAVRDVLADACANKVDPPCRASIEIEEVEGALVVRLDVPELDPVEKPCFVATRGAYAGSFIRGGDGDRRLSHYEVTQLLSNRSQPTHDRDVVEGATPDDLDEALVEAYLARVRRRSPAFRATERGRLLVRLGVLTSDADGTLRPTVAGLLCLGEYPQEFFPQLFVSFVVLPGLRMGETAPDGRRFLDNETITGPISSMVADAVAVAIRNMRAGAIVTGVGREDRYDYPLAVLRELIVNALMHRDYSPAARGAQVQVELYPDRLVVASPGGLFGPITVADLGSEEHPSTSRNQTLAAMLADVEVPGSRGEALCENRGSGLLSVLAELRRAGMSPPEFDVGPGRVAVTVPQHALLAPETIAWIGSLRQVGLTDPQHLALAMMRTAGRATNAMLQAWGVDRLSAGRALKDLVDRGLATSTGGRRYASYRLVEDAGEQQAARPVRLTGIEAELDAVLQAIKAGSTTTRALTERLGLSQRTVARRLTTLIERNLIAPTQPTRSSRQSYRLVDPEGN</sequence>
<keyword evidence="2" id="KW-0547">Nucleotide-binding</keyword>
<dbReference type="InterPro" id="IPR036390">
    <property type="entry name" value="WH_DNA-bd_sf"/>
</dbReference>
<gene>
    <name evidence="2" type="ORF">WJX68_00785</name>
</gene>
<name>A0ABU8T0G2_9PSEU</name>
<accession>A0ABU8T0G2</accession>
<evidence type="ECO:0000313" key="2">
    <source>
        <dbReference type="EMBL" id="MEJ8277449.1"/>
    </source>
</evidence>
<dbReference type="Pfam" id="PF13412">
    <property type="entry name" value="HTH_24"/>
    <property type="match status" value="1"/>
</dbReference>
<dbReference type="InterPro" id="IPR036388">
    <property type="entry name" value="WH-like_DNA-bd_sf"/>
</dbReference>
<dbReference type="Gene3D" id="3.30.565.60">
    <property type="match status" value="1"/>
</dbReference>
<dbReference type="Gene3D" id="1.10.10.10">
    <property type="entry name" value="Winged helix-like DNA-binding domain superfamily/Winged helix DNA-binding domain"/>
    <property type="match status" value="1"/>
</dbReference>
<dbReference type="Proteomes" id="UP001364211">
    <property type="component" value="Unassembled WGS sequence"/>
</dbReference>
<dbReference type="PANTHER" id="PTHR30595:SF6">
    <property type="entry name" value="SCHLAFEN ALBA-2 DOMAIN-CONTAINING PROTEIN"/>
    <property type="match status" value="1"/>
</dbReference>
<protein>
    <submittedName>
        <fullName evidence="2">ATP-binding protein</fullName>
    </submittedName>
</protein>
<dbReference type="Gene3D" id="3.30.950.30">
    <property type="entry name" value="Schlafen, AAA domain"/>
    <property type="match status" value="1"/>
</dbReference>
<dbReference type="RefSeq" id="WP_340285487.1">
    <property type="nucleotide sequence ID" value="NZ_JBBJUP010000001.1"/>
</dbReference>
<dbReference type="Pfam" id="PF04326">
    <property type="entry name" value="SLFN_AlbA_2"/>
    <property type="match status" value="1"/>
</dbReference>
<reference evidence="2 3" key="1">
    <citation type="submission" date="2024-03" db="EMBL/GenBank/DDBJ databases">
        <title>Draft genome sequence of Pseudonocardia sp. DW16-2.</title>
        <authorList>
            <person name="Duangmal K."/>
        </authorList>
    </citation>
    <scope>NUCLEOTIDE SEQUENCE [LARGE SCALE GENOMIC DNA]</scope>
    <source>
        <strain evidence="2 3">DW16-2</strain>
    </source>
</reference>
<feature type="domain" description="Schlafen AlbA-2" evidence="1">
    <location>
        <begin position="13"/>
        <end position="133"/>
    </location>
</feature>
<dbReference type="GO" id="GO:0005524">
    <property type="term" value="F:ATP binding"/>
    <property type="evidence" value="ECO:0007669"/>
    <property type="project" value="UniProtKB-KW"/>
</dbReference>
<dbReference type="InterPro" id="IPR038461">
    <property type="entry name" value="Schlafen_AlbA_2_dom_sf"/>
</dbReference>
<comment type="caution">
    <text evidence="2">The sequence shown here is derived from an EMBL/GenBank/DDBJ whole genome shotgun (WGS) entry which is preliminary data.</text>
</comment>
<dbReference type="Pfam" id="PF13749">
    <property type="entry name" value="HATPase_c_4"/>
    <property type="match status" value="1"/>
</dbReference>